<sequence>MPDLPDRSIAVVLGTRPEMIKLSVLITLLGDAARVIHTGQHFDNELAFGRGQAHQRLDVGGRHRGEQIGDATSQLTRDWGANPPAVVIVQGDTNTALAGAMAANAVEIPLIHVEAGLRSHDRAMPEEHNRILIDHLADVCCAATPGNVTNLWAEGIPERRIILTGNPIVEAVHLTTRDHASAHRVTAPLTGRRFVLATVHRPENTDDPVRLRRLLEALGTLDLPVLLPLHPRTRQRVRQFGLGYLLERLHVTGPLTYRAFLAIAEQATLLISDSGGLQEESSILGLPLLVVRRSTERPEALSPRCLLVPDPGHLAQHAEELITNSLTEAPVTCPFGDGRASARIADLSELIGHHSTAVNPPQRHLQDRGWPPTAAYVRKRGFLTGSEGYFG</sequence>
<protein>
    <submittedName>
        <fullName evidence="3">UDP-N-acetyl glucosamine 2-epimerase</fullName>
    </submittedName>
</protein>
<dbReference type="InterPro" id="IPR029767">
    <property type="entry name" value="WecB-like"/>
</dbReference>
<comment type="caution">
    <text evidence="3">The sequence shown here is derived from an EMBL/GenBank/DDBJ whole genome shotgun (WGS) entry which is preliminary data.</text>
</comment>
<dbReference type="CDD" id="cd03786">
    <property type="entry name" value="GTB_UDP-GlcNAc_2-Epimerase"/>
    <property type="match status" value="1"/>
</dbReference>
<dbReference type="AlphaFoldDB" id="A0A5M3WSL3"/>
<evidence type="ECO:0000259" key="2">
    <source>
        <dbReference type="Pfam" id="PF02350"/>
    </source>
</evidence>
<name>A0A5M3WSL3_9ACTN</name>
<feature type="domain" description="UDP-N-acetylglucosamine 2-epimerase" evidence="2">
    <location>
        <begin position="34"/>
        <end position="347"/>
    </location>
</feature>
<dbReference type="Gene3D" id="3.40.50.2000">
    <property type="entry name" value="Glycogen Phosphorylase B"/>
    <property type="match status" value="2"/>
</dbReference>
<keyword evidence="1" id="KW-0413">Isomerase</keyword>
<dbReference type="PANTHER" id="PTHR43174:SF1">
    <property type="entry name" value="UDP-N-ACETYLGLUCOSAMINE 2-EPIMERASE"/>
    <property type="match status" value="1"/>
</dbReference>
<evidence type="ECO:0000256" key="1">
    <source>
        <dbReference type="RuleBase" id="RU003513"/>
    </source>
</evidence>
<reference evidence="3 4" key="1">
    <citation type="submission" date="2019-10" db="EMBL/GenBank/DDBJ databases">
        <title>Whole genome shotgun sequence of Acrocarpospora macrocephala NBRC 16266.</title>
        <authorList>
            <person name="Ichikawa N."/>
            <person name="Kimura A."/>
            <person name="Kitahashi Y."/>
            <person name="Komaki H."/>
            <person name="Oguchi A."/>
        </authorList>
    </citation>
    <scope>NUCLEOTIDE SEQUENCE [LARGE SCALE GENOMIC DNA]</scope>
    <source>
        <strain evidence="3 4">NBRC 16266</strain>
    </source>
</reference>
<dbReference type="SUPFAM" id="SSF53756">
    <property type="entry name" value="UDP-Glycosyltransferase/glycogen phosphorylase"/>
    <property type="match status" value="1"/>
</dbReference>
<organism evidence="3 4">
    <name type="scientific">Acrocarpospora macrocephala</name>
    <dbReference type="NCBI Taxonomy" id="150177"/>
    <lineage>
        <taxon>Bacteria</taxon>
        <taxon>Bacillati</taxon>
        <taxon>Actinomycetota</taxon>
        <taxon>Actinomycetes</taxon>
        <taxon>Streptosporangiales</taxon>
        <taxon>Streptosporangiaceae</taxon>
        <taxon>Acrocarpospora</taxon>
    </lineage>
</organism>
<gene>
    <name evidence="3" type="primary">wecB</name>
    <name evidence="3" type="ORF">Amac_046760</name>
</gene>
<keyword evidence="4" id="KW-1185">Reference proteome</keyword>
<comment type="similarity">
    <text evidence="1">Belongs to the UDP-N-acetylglucosamine 2-epimerase family.</text>
</comment>
<dbReference type="Proteomes" id="UP000331127">
    <property type="component" value="Unassembled WGS sequence"/>
</dbReference>
<dbReference type="PANTHER" id="PTHR43174">
    <property type="entry name" value="UDP-N-ACETYLGLUCOSAMINE 2-EPIMERASE"/>
    <property type="match status" value="1"/>
</dbReference>
<dbReference type="NCBIfam" id="TIGR00236">
    <property type="entry name" value="wecB"/>
    <property type="match status" value="1"/>
</dbReference>
<accession>A0A5M3WSL3</accession>
<dbReference type="EMBL" id="BLAE01000026">
    <property type="protein sequence ID" value="GES11079.1"/>
    <property type="molecule type" value="Genomic_DNA"/>
</dbReference>
<dbReference type="InterPro" id="IPR003331">
    <property type="entry name" value="UDP_GlcNAc_Epimerase_2_dom"/>
</dbReference>
<dbReference type="GO" id="GO:0016853">
    <property type="term" value="F:isomerase activity"/>
    <property type="evidence" value="ECO:0007669"/>
    <property type="project" value="UniProtKB-KW"/>
</dbReference>
<proteinExistence type="inferred from homology"/>
<evidence type="ECO:0000313" key="3">
    <source>
        <dbReference type="EMBL" id="GES11079.1"/>
    </source>
</evidence>
<dbReference type="RefSeq" id="WP_218041233.1">
    <property type="nucleotide sequence ID" value="NZ_BAAAHL010000036.1"/>
</dbReference>
<dbReference type="Pfam" id="PF02350">
    <property type="entry name" value="Epimerase_2"/>
    <property type="match status" value="1"/>
</dbReference>
<evidence type="ECO:0000313" key="4">
    <source>
        <dbReference type="Proteomes" id="UP000331127"/>
    </source>
</evidence>